<sequence>MTIRDDTMITKGSLGYLILDLPVQLEKEDVKMQEQFVASLVKIEASARHAATSASASSSKVQGAEVIDLCDSVPDTDLEDEDDDTQEMMKNRPRLSKKLAHFLMAKKASTISELDDAIEVEVAALSMSTEEIRSEILRRLQLIPEKLWHKGPRRRPNVLRPEERRRGSNQLILGLITSGSFQKLPTISNETWMFPNLTKLILVYLDRLAKDQGWTKLPKGTTIQVTYNLETQLHVDGNNGGTSFGTSVGDHAGGKVFLSDAQGDEIWRLEEDIRRVGKEGDKIRGRRETTKDRLVEFDGNQIHGTCPFTGTRYAIILFGLSPSAVEETAELNKAYLTEMGFHYFDFVPRASERDLARRAAHDAAAGEDLKYEPPGKVPPPMRPHKRCTRQLQVIKEALRSWPSDSTDLALQEAIDFARRASNLQPGEPWGAQEVRSFGLRMMATHGLEAVDWPAGQWLSMLHIVDVPLPGRNSDRVSVDPLGREDAARLGKMAFQMLQAQLEQEMRRLGSSESSTTVLSPSQGSNASTSGTWQPQLPQIGPAGPYVQIVSNGQPGRRLKASPRHGERNMVRSHSEAPPAQPAVPMVRAVPASGLAGIELQLAQLKQEIVQERQERQALARLVETLIKDRPAAPKRRCDEKEFSTPGQPPELQRGFRVLEEASVSGHDAITEEEGDRTLDINFFRRDSPKGEASKPVDAKLGRLGPALPQAQDSFLADASAALEKLEEELGSELPKEPKGSPGFNLEGRDVAQDLQFYRSKCLELAAEVQKRDAELVQLRQALQSNIWQPVLKGSAGLGPLEPSTPEGEAPGEHIAISRASECGIRLEYTLVHNSFKQLVEDLLAAHLVEMDISTDEFNSFCEYGLSGSNELHRSLVEQLISVEDFLVFKAMMLKRNSELTREALNPVSYVVVADEPGLPPPPLAPPGETEVTSGPAISETEAERLMRLEAEQRCVEVRAATLPISELNVAAVGYKHVLLHHVVAVWDDLESHAAVLFPRPCHGRIPNCIGSAEACRQLLELPELQRAQVVKVHPSIGASALRSALVMAKKTALTSFTFCCTTAWRRTRLPCSVAETRPQAPPPMLSPRTSLWWMSLWLQHVEWGILTELGVVDSSVPVYTLCHDLQVVSAEDLKEEMMESHDLPVDAFATPSGLTRCQAKVPKPFGVRWDLVGPELEEDIGALRELRSLAPERLRAHRDACHATRAEAMRDPPCARPLWSPVTEQEWLMLTDAAVTHFAAEECKMRDGESKKLKWKGKGKGKSRGKKTDSANAQLSAQAESMSAQAEAEAAQQAALQAAQIIQQQQVLRREVACA</sequence>
<feature type="region of interest" description="Disordered" evidence="7">
    <location>
        <begin position="504"/>
        <end position="543"/>
    </location>
</feature>
<gene>
    <name evidence="9" type="ORF">SCF082_LOCUS18161</name>
</gene>
<dbReference type="EMBL" id="CAXAMM010012113">
    <property type="protein sequence ID" value="CAK9027976.1"/>
    <property type="molecule type" value="Genomic_DNA"/>
</dbReference>
<feature type="compositionally biased region" description="Polar residues" evidence="7">
    <location>
        <begin position="522"/>
        <end position="536"/>
    </location>
</feature>
<feature type="compositionally biased region" description="Low complexity" evidence="7">
    <location>
        <begin position="510"/>
        <end position="521"/>
    </location>
</feature>
<reference evidence="9 10" key="1">
    <citation type="submission" date="2024-02" db="EMBL/GenBank/DDBJ databases">
        <authorList>
            <person name="Chen Y."/>
            <person name="Shah S."/>
            <person name="Dougan E. K."/>
            <person name="Thang M."/>
            <person name="Chan C."/>
        </authorList>
    </citation>
    <scope>NUCLEOTIDE SEQUENCE [LARGE SCALE GENOMIC DNA]</scope>
</reference>
<protein>
    <submittedName>
        <fullName evidence="9">5-formyltetrahydrofolate cyclo-ligase-like protein COG0212 (Protein CLUSTERS OF ORTHOLOGOUS GROUP 212)</fullName>
    </submittedName>
</protein>
<organism evidence="9 10">
    <name type="scientific">Durusdinium trenchii</name>
    <dbReference type="NCBI Taxonomy" id="1381693"/>
    <lineage>
        <taxon>Eukaryota</taxon>
        <taxon>Sar</taxon>
        <taxon>Alveolata</taxon>
        <taxon>Dinophyceae</taxon>
        <taxon>Suessiales</taxon>
        <taxon>Symbiodiniaceae</taxon>
        <taxon>Durusdinium</taxon>
    </lineage>
</organism>
<keyword evidence="4" id="KW-0969">Cilium</keyword>
<keyword evidence="10" id="KW-1185">Reference proteome</keyword>
<evidence type="ECO:0000256" key="3">
    <source>
        <dbReference type="ARBA" id="ARBA00022490"/>
    </source>
</evidence>
<feature type="coiled-coil region" evidence="6">
    <location>
        <begin position="594"/>
        <end position="621"/>
    </location>
</feature>
<evidence type="ECO:0000256" key="6">
    <source>
        <dbReference type="SAM" id="Coils"/>
    </source>
</evidence>
<dbReference type="Proteomes" id="UP001642464">
    <property type="component" value="Unassembled WGS sequence"/>
</dbReference>
<comment type="caution">
    <text evidence="9">The sequence shown here is derived from an EMBL/GenBank/DDBJ whole genome shotgun (WGS) entry which is preliminary data.</text>
</comment>
<evidence type="ECO:0000313" key="10">
    <source>
        <dbReference type="Proteomes" id="UP001642464"/>
    </source>
</evidence>
<dbReference type="Pfam" id="PF11527">
    <property type="entry name" value="ARL2_Bind_BART"/>
    <property type="match status" value="1"/>
</dbReference>
<keyword evidence="6" id="KW-0175">Coiled coil</keyword>
<accession>A0ABP0KMA7</accession>
<feature type="region of interest" description="Disordered" evidence="7">
    <location>
        <begin position="1249"/>
        <end position="1290"/>
    </location>
</feature>
<dbReference type="Gene3D" id="1.20.1520.10">
    <property type="entry name" value="ADP-ribosylation factor-like 2-binding protein, domain"/>
    <property type="match status" value="1"/>
</dbReference>
<dbReference type="InterPro" id="IPR002698">
    <property type="entry name" value="FTHF_cligase"/>
</dbReference>
<dbReference type="PANTHER" id="PTHR13017">
    <property type="entry name" value="5-FORMYLTETRAHYDROFOLATE CYCLO-LIGASE-RELATED"/>
    <property type="match status" value="1"/>
</dbReference>
<feature type="compositionally biased region" description="Low complexity" evidence="7">
    <location>
        <begin position="1273"/>
        <end position="1290"/>
    </location>
</feature>
<comment type="subcellular location">
    <subcellularLocation>
        <location evidence="1">Cell projection</location>
        <location evidence="1">Cilium</location>
    </subcellularLocation>
    <subcellularLocation>
        <location evidence="2">Cytoplasm</location>
    </subcellularLocation>
</comment>
<proteinExistence type="predicted"/>
<evidence type="ECO:0000256" key="5">
    <source>
        <dbReference type="ARBA" id="ARBA00023273"/>
    </source>
</evidence>
<keyword evidence="3" id="KW-0963">Cytoplasm</keyword>
<dbReference type="PANTHER" id="PTHR13017:SF0">
    <property type="entry name" value="METHENYLTETRAHYDROFOLATE SYNTHASE DOMAIN-CONTAINING PROTEIN"/>
    <property type="match status" value="1"/>
</dbReference>
<feature type="domain" description="BART" evidence="8">
    <location>
        <begin position="825"/>
        <end position="899"/>
    </location>
</feature>
<evidence type="ECO:0000259" key="8">
    <source>
        <dbReference type="Pfam" id="PF11527"/>
    </source>
</evidence>
<dbReference type="SUPFAM" id="SSF100950">
    <property type="entry name" value="NagB/RpiA/CoA transferase-like"/>
    <property type="match status" value="1"/>
</dbReference>
<name>A0ABP0KMA7_9DINO</name>
<keyword evidence="5" id="KW-0966">Cell projection</keyword>
<evidence type="ECO:0000313" key="9">
    <source>
        <dbReference type="EMBL" id="CAK9027976.1"/>
    </source>
</evidence>
<feature type="compositionally biased region" description="Basic residues" evidence="7">
    <location>
        <begin position="1253"/>
        <end position="1265"/>
    </location>
</feature>
<dbReference type="InterPro" id="IPR042541">
    <property type="entry name" value="BART_sf"/>
</dbReference>
<evidence type="ECO:0000256" key="7">
    <source>
        <dbReference type="SAM" id="MobiDB-lite"/>
    </source>
</evidence>
<dbReference type="InterPro" id="IPR023379">
    <property type="entry name" value="BART_dom"/>
</dbReference>
<evidence type="ECO:0000256" key="2">
    <source>
        <dbReference type="ARBA" id="ARBA00004496"/>
    </source>
</evidence>
<dbReference type="InterPro" id="IPR037171">
    <property type="entry name" value="NagB/RpiA_transferase-like"/>
</dbReference>
<evidence type="ECO:0000256" key="4">
    <source>
        <dbReference type="ARBA" id="ARBA00023069"/>
    </source>
</evidence>
<evidence type="ECO:0000256" key="1">
    <source>
        <dbReference type="ARBA" id="ARBA00004138"/>
    </source>
</evidence>